<dbReference type="AlphaFoldDB" id="A0A5C7XV14"/>
<dbReference type="CDD" id="cd00093">
    <property type="entry name" value="HTH_XRE"/>
    <property type="match status" value="1"/>
</dbReference>
<gene>
    <name evidence="2" type="ORF">E6Q54_16535</name>
</gene>
<comment type="caution">
    <text evidence="2">The sequence shown here is derived from an EMBL/GenBank/DDBJ whole genome shotgun (WGS) entry which is preliminary data.</text>
</comment>
<dbReference type="InterPro" id="IPR010982">
    <property type="entry name" value="Lambda_DNA-bd_dom_sf"/>
</dbReference>
<dbReference type="PROSITE" id="PS50943">
    <property type="entry name" value="HTH_CROC1"/>
    <property type="match status" value="1"/>
</dbReference>
<dbReference type="GO" id="GO:0003677">
    <property type="term" value="F:DNA binding"/>
    <property type="evidence" value="ECO:0007669"/>
    <property type="project" value="InterPro"/>
</dbReference>
<evidence type="ECO:0000313" key="3">
    <source>
        <dbReference type="Proteomes" id="UP000321797"/>
    </source>
</evidence>
<proteinExistence type="predicted"/>
<dbReference type="SUPFAM" id="SSF47413">
    <property type="entry name" value="lambda repressor-like DNA-binding domains"/>
    <property type="match status" value="1"/>
</dbReference>
<evidence type="ECO:0000259" key="1">
    <source>
        <dbReference type="PROSITE" id="PS50943"/>
    </source>
</evidence>
<dbReference type="Pfam" id="PF01381">
    <property type="entry name" value="HTH_3"/>
    <property type="match status" value="1"/>
</dbReference>
<protein>
    <submittedName>
        <fullName evidence="2">XRE family transcriptional regulator</fullName>
    </submittedName>
</protein>
<reference evidence="2 3" key="1">
    <citation type="submission" date="2018-09" db="EMBL/GenBank/DDBJ databases">
        <title>Metagenome Assembled Genomes from an Advanced Water Purification Facility.</title>
        <authorList>
            <person name="Stamps B.W."/>
            <person name="Spear J.R."/>
        </authorList>
    </citation>
    <scope>NUCLEOTIDE SEQUENCE [LARGE SCALE GENOMIC DNA]</scope>
    <source>
        <strain evidence="2">Bin_29_2</strain>
    </source>
</reference>
<name>A0A5C7XV14_9MYCO</name>
<dbReference type="SMART" id="SM00530">
    <property type="entry name" value="HTH_XRE"/>
    <property type="match status" value="1"/>
</dbReference>
<sequence>MRNDTSVARVGCAGQPITGMFPNMGKQSSVETRFRERVKRERERRGWSQSDLAKQLSAKGIHSIYATTVAKIESGERAVRIDEAAALADLFGVSTDALMGRATTAERDRLYAVRDAALQARFTLGGISTTLINTFPELDGLEFDNREVVVAAAELAVDSIDAAINALLVVDDPTVPQMPQRSYKVSTYGKRSER</sequence>
<dbReference type="EMBL" id="SSGD01000107">
    <property type="protein sequence ID" value="TXI53385.1"/>
    <property type="molecule type" value="Genomic_DNA"/>
</dbReference>
<dbReference type="Proteomes" id="UP000321797">
    <property type="component" value="Unassembled WGS sequence"/>
</dbReference>
<organism evidence="2 3">
    <name type="scientific">Mycolicibacter arupensis</name>
    <dbReference type="NCBI Taxonomy" id="342002"/>
    <lineage>
        <taxon>Bacteria</taxon>
        <taxon>Bacillati</taxon>
        <taxon>Actinomycetota</taxon>
        <taxon>Actinomycetes</taxon>
        <taxon>Mycobacteriales</taxon>
        <taxon>Mycobacteriaceae</taxon>
        <taxon>Mycolicibacter</taxon>
    </lineage>
</organism>
<accession>A0A5C7XV14</accession>
<dbReference type="Gene3D" id="1.10.260.40">
    <property type="entry name" value="lambda repressor-like DNA-binding domains"/>
    <property type="match status" value="1"/>
</dbReference>
<feature type="domain" description="HTH cro/C1-type" evidence="1">
    <location>
        <begin position="38"/>
        <end position="98"/>
    </location>
</feature>
<evidence type="ECO:0000313" key="2">
    <source>
        <dbReference type="EMBL" id="TXI53385.1"/>
    </source>
</evidence>
<dbReference type="InterPro" id="IPR001387">
    <property type="entry name" value="Cro/C1-type_HTH"/>
</dbReference>